<comment type="caution">
    <text evidence="1">The sequence shown here is derived from an EMBL/GenBank/DDBJ whole genome shotgun (WGS) entry which is preliminary data.</text>
</comment>
<gene>
    <name evidence="1" type="ORF">DNTS_009625</name>
</gene>
<dbReference type="EMBL" id="SRMA01026520">
    <property type="protein sequence ID" value="TRY82954.1"/>
    <property type="molecule type" value="Genomic_DNA"/>
</dbReference>
<dbReference type="SUPFAM" id="SSF51197">
    <property type="entry name" value="Clavaminate synthase-like"/>
    <property type="match status" value="1"/>
</dbReference>
<accession>A0A553PZ40</accession>
<dbReference type="Gene3D" id="2.60.120.620">
    <property type="entry name" value="q2cbj1_9rhob like domain"/>
    <property type="match status" value="1"/>
</dbReference>
<dbReference type="AlphaFoldDB" id="A0A553PZ40"/>
<evidence type="ECO:0000313" key="2">
    <source>
        <dbReference type="Proteomes" id="UP000316079"/>
    </source>
</evidence>
<organism evidence="1 2">
    <name type="scientific">Danionella cerebrum</name>
    <dbReference type="NCBI Taxonomy" id="2873325"/>
    <lineage>
        <taxon>Eukaryota</taxon>
        <taxon>Metazoa</taxon>
        <taxon>Chordata</taxon>
        <taxon>Craniata</taxon>
        <taxon>Vertebrata</taxon>
        <taxon>Euteleostomi</taxon>
        <taxon>Actinopterygii</taxon>
        <taxon>Neopterygii</taxon>
        <taxon>Teleostei</taxon>
        <taxon>Ostariophysi</taxon>
        <taxon>Cypriniformes</taxon>
        <taxon>Danionidae</taxon>
        <taxon>Danioninae</taxon>
        <taxon>Danionella</taxon>
    </lineage>
</organism>
<proteinExistence type="predicted"/>
<sequence>VEPELYRRASFTSAYNVSYHHHHPQNLQYTFDTDVLTQEQRVAYEENGFILIKKLVSEEDIDRFRHD</sequence>
<keyword evidence="2" id="KW-1185">Reference proteome</keyword>
<name>A0A553PZ40_9TELE</name>
<dbReference type="Proteomes" id="UP000316079">
    <property type="component" value="Unassembled WGS sequence"/>
</dbReference>
<reference evidence="1 2" key="1">
    <citation type="journal article" date="2019" name="Sci. Data">
        <title>Hybrid genome assembly and annotation of Danionella translucida.</title>
        <authorList>
            <person name="Kadobianskyi M."/>
            <person name="Schulze L."/>
            <person name="Schuelke M."/>
            <person name="Judkewitz B."/>
        </authorList>
    </citation>
    <scope>NUCLEOTIDE SEQUENCE [LARGE SCALE GENOMIC DNA]</scope>
    <source>
        <strain evidence="1 2">Bolton</strain>
    </source>
</reference>
<reference evidence="1" key="2">
    <citation type="submission" date="2019-04" db="EMBL/GenBank/DDBJ databases">
        <authorList>
            <person name="Kadobianskyi M."/>
            <person name="Schulze L."/>
            <person name="Schuelke M."/>
            <person name="Judkewitz B."/>
        </authorList>
    </citation>
    <scope>NUCLEOTIDE SEQUENCE</scope>
    <source>
        <strain evidence="1">Bolton</strain>
        <tissue evidence="1">Whole-body</tissue>
    </source>
</reference>
<dbReference type="EMBL" id="SRMA01026520">
    <property type="protein sequence ID" value="TRY82953.1"/>
    <property type="molecule type" value="Genomic_DNA"/>
</dbReference>
<evidence type="ECO:0008006" key="3">
    <source>
        <dbReference type="Google" id="ProtNLM"/>
    </source>
</evidence>
<feature type="non-terminal residue" evidence="1">
    <location>
        <position position="1"/>
    </location>
</feature>
<evidence type="ECO:0000313" key="1">
    <source>
        <dbReference type="EMBL" id="TRY82953.1"/>
    </source>
</evidence>
<protein>
    <recommendedName>
        <fullName evidence="3">Phytanoyl-CoA 2-hydroxylase</fullName>
    </recommendedName>
</protein>
<dbReference type="OrthoDB" id="2328924at2759"/>